<dbReference type="Pfam" id="PF02595">
    <property type="entry name" value="Gly_kinase"/>
    <property type="match status" value="1"/>
</dbReference>
<dbReference type="EMBL" id="CP028130">
    <property type="protein sequence ID" value="AZZ57167.1"/>
    <property type="molecule type" value="Genomic_DNA"/>
</dbReference>
<protein>
    <submittedName>
        <fullName evidence="5">Glycerate kinase</fullName>
    </submittedName>
</protein>
<dbReference type="SUPFAM" id="SSF110738">
    <property type="entry name" value="Glycerate kinase I"/>
    <property type="match status" value="1"/>
</dbReference>
<evidence type="ECO:0000256" key="3">
    <source>
        <dbReference type="ARBA" id="ARBA00022777"/>
    </source>
</evidence>
<dbReference type="Gene3D" id="3.40.50.10350">
    <property type="entry name" value="Glycerate kinase, domain 1"/>
    <property type="match status" value="1"/>
</dbReference>
<gene>
    <name evidence="5" type="ORF">C7V51_15780</name>
</gene>
<evidence type="ECO:0000256" key="2">
    <source>
        <dbReference type="ARBA" id="ARBA00022679"/>
    </source>
</evidence>
<dbReference type="PIRSF" id="PIRSF006078">
    <property type="entry name" value="GlxK"/>
    <property type="match status" value="1"/>
</dbReference>
<dbReference type="InterPro" id="IPR004381">
    <property type="entry name" value="Glycerate_kinase"/>
</dbReference>
<dbReference type="PANTHER" id="PTHR21599:SF0">
    <property type="entry name" value="GLYCERATE KINASE"/>
    <property type="match status" value="1"/>
</dbReference>
<dbReference type="NCBIfam" id="TIGR00045">
    <property type="entry name" value="glycerate kinase"/>
    <property type="match status" value="1"/>
</dbReference>
<reference evidence="5 6" key="1">
    <citation type="submission" date="2018-03" db="EMBL/GenBank/DDBJ databases">
        <title>Bacteriophage NCPPB3778 and a type I-E CRISPR drive the evolution of the US Biological Select Agent, Rathayibacter toxicus.</title>
        <authorList>
            <person name="Davis E.W.II."/>
            <person name="Tabima J.F."/>
            <person name="Weisberg A.J."/>
            <person name="Dantas Lopes L."/>
            <person name="Wiseman M.S."/>
            <person name="Wiseman M.S."/>
            <person name="Pupko T."/>
            <person name="Belcher M.S."/>
            <person name="Sechler A.J."/>
            <person name="Tancos M.A."/>
            <person name="Schroeder B.K."/>
            <person name="Murray T.D."/>
            <person name="Luster D.G."/>
            <person name="Schneider W.L."/>
            <person name="Rogers E."/>
            <person name="Andreote F.D."/>
            <person name="Grunwald N.J."/>
            <person name="Putnam M.L."/>
            <person name="Chang J.H."/>
        </authorList>
    </citation>
    <scope>NUCLEOTIDE SEQUENCE [LARGE SCALE GENOMIC DNA]</scope>
    <source>
        <strain evidence="5 6">NCCPB 2253</strain>
    </source>
</reference>
<dbReference type="InterPro" id="IPR018193">
    <property type="entry name" value="Glyc_kinase_flavodox-like_fold"/>
</dbReference>
<dbReference type="InterPro" id="IPR018197">
    <property type="entry name" value="Glycerate_kinase_RE-like"/>
</dbReference>
<dbReference type="Proteomes" id="UP000283946">
    <property type="component" value="Chromosome"/>
</dbReference>
<dbReference type="Gene3D" id="3.90.1510.10">
    <property type="entry name" value="Glycerate kinase, domain 2"/>
    <property type="match status" value="1"/>
</dbReference>
<sequence length="363" mass="36304">MSRLRVVVAPDSFKGSASAIEVARALAEGWRRERPHDEIVLAPMADGGEGTVDAFALSVPEARRHALSVPGPDDQPVRTEWLLLPDGTAVVELASASGITLLDSLRPLTAHTRGFGRVIAAALDAGARALLLAIGGSASTDGGVGALRELGARFLTVAGNEVGDGGGALHELARVDLSGLRPIPVGGARILSDVTHPLLGDGGAARVFGPQKGAGVDDILRLDDGLRHLAAHLDADAEAAGAGAAGGTGFGLLAWGAHLSAGSAAVGEALGLPRLVAGADVVITGEGRFDAQSTAGKVPSYVLGLAEAAGARTLLVAGALKAPTTAFAAAMSLTEEAGSTAAALADPLPHLRTVARELAALVR</sequence>
<keyword evidence="2 4" id="KW-0808">Transferase</keyword>
<dbReference type="PANTHER" id="PTHR21599">
    <property type="entry name" value="GLYCERATE KINASE"/>
    <property type="match status" value="1"/>
</dbReference>
<evidence type="ECO:0000313" key="5">
    <source>
        <dbReference type="EMBL" id="AZZ57167.1"/>
    </source>
</evidence>
<keyword evidence="3 4" id="KW-0418">Kinase</keyword>
<organism evidence="5 6">
    <name type="scientific">Rathayibacter iranicus</name>
    <dbReference type="NCBI Taxonomy" id="59737"/>
    <lineage>
        <taxon>Bacteria</taxon>
        <taxon>Bacillati</taxon>
        <taxon>Actinomycetota</taxon>
        <taxon>Actinomycetes</taxon>
        <taxon>Micrococcales</taxon>
        <taxon>Microbacteriaceae</taxon>
        <taxon>Rathayibacter</taxon>
    </lineage>
</organism>
<evidence type="ECO:0000256" key="4">
    <source>
        <dbReference type="PIRNR" id="PIRNR006078"/>
    </source>
</evidence>
<evidence type="ECO:0000313" key="6">
    <source>
        <dbReference type="Proteomes" id="UP000283946"/>
    </source>
</evidence>
<dbReference type="KEGG" id="ria:C7V51_15780"/>
<comment type="similarity">
    <text evidence="1 4">Belongs to the glycerate kinase type-1 family.</text>
</comment>
<dbReference type="InterPro" id="IPR036129">
    <property type="entry name" value="Glycerate_kinase_sf"/>
</dbReference>
<dbReference type="GO" id="GO:0008887">
    <property type="term" value="F:glycerate kinase activity"/>
    <property type="evidence" value="ECO:0007669"/>
    <property type="project" value="UniProtKB-UniRule"/>
</dbReference>
<accession>A0AAD1AF06</accession>
<name>A0AAD1AF06_9MICO</name>
<dbReference type="GO" id="GO:0031388">
    <property type="term" value="P:organic acid phosphorylation"/>
    <property type="evidence" value="ECO:0007669"/>
    <property type="project" value="UniProtKB-UniRule"/>
</dbReference>
<dbReference type="AlphaFoldDB" id="A0AAD1AF06"/>
<evidence type="ECO:0000256" key="1">
    <source>
        <dbReference type="ARBA" id="ARBA00006284"/>
    </source>
</evidence>
<proteinExistence type="inferred from homology"/>